<comment type="caution">
    <text evidence="2">The sequence shown here is derived from an EMBL/GenBank/DDBJ whole genome shotgun (WGS) entry which is preliminary data.</text>
</comment>
<evidence type="ECO:0000313" key="3">
    <source>
        <dbReference type="Proteomes" id="UP000640930"/>
    </source>
</evidence>
<organism evidence="2 3">
    <name type="scientific">Ureibacillus galli</name>
    <dbReference type="NCBI Taxonomy" id="2762222"/>
    <lineage>
        <taxon>Bacteria</taxon>
        <taxon>Bacillati</taxon>
        <taxon>Bacillota</taxon>
        <taxon>Bacilli</taxon>
        <taxon>Bacillales</taxon>
        <taxon>Caryophanaceae</taxon>
        <taxon>Ureibacillus</taxon>
    </lineage>
</organism>
<name>A0ABR8XFQ9_9BACL</name>
<dbReference type="PROSITE" id="PS51257">
    <property type="entry name" value="PROKAR_LIPOPROTEIN"/>
    <property type="match status" value="1"/>
</dbReference>
<dbReference type="EMBL" id="JACSQA010000030">
    <property type="protein sequence ID" value="MBD8028077.1"/>
    <property type="molecule type" value="Genomic_DNA"/>
</dbReference>
<sequence>MKKYFSFLVILIFLSGCTPSKSNEYNHDNLLEMYKGAPLEIGVVGSDELPAVGNVIYDYIQLNEISNHEEFDALIIMPGAFTEADKNDYINFYNTVKYPIFFFGMQNLHLFAFTNENMTMETSKDDDELAYVQGFKNVNGKKEGIQFYKGDYSDEQILVEIFNYVNENL</sequence>
<keyword evidence="1" id="KW-0732">Signal</keyword>
<reference evidence="2 3" key="1">
    <citation type="submission" date="2020-08" db="EMBL/GenBank/DDBJ databases">
        <title>A Genomic Blueprint of the Chicken Gut Microbiome.</title>
        <authorList>
            <person name="Gilroy R."/>
            <person name="Ravi A."/>
            <person name="Getino M."/>
            <person name="Pursley I."/>
            <person name="Horton D.L."/>
            <person name="Alikhan N.-F."/>
            <person name="Baker D."/>
            <person name="Gharbi K."/>
            <person name="Hall N."/>
            <person name="Watson M."/>
            <person name="Adriaenssens E.M."/>
            <person name="Foster-Nyarko E."/>
            <person name="Jarju S."/>
            <person name="Secka A."/>
            <person name="Antonio M."/>
            <person name="Oren A."/>
            <person name="Chaudhuri R."/>
            <person name="La Ragione R.M."/>
            <person name="Hildebrand F."/>
            <person name="Pallen M.J."/>
        </authorList>
    </citation>
    <scope>NUCLEOTIDE SEQUENCE [LARGE SCALE GENOMIC DNA]</scope>
    <source>
        <strain evidence="2 3">Re31</strain>
    </source>
</reference>
<keyword evidence="3" id="KW-1185">Reference proteome</keyword>
<dbReference type="RefSeq" id="WP_191708494.1">
    <property type="nucleotide sequence ID" value="NZ_JACSQA010000030.1"/>
</dbReference>
<proteinExistence type="predicted"/>
<evidence type="ECO:0000256" key="1">
    <source>
        <dbReference type="ARBA" id="ARBA00022729"/>
    </source>
</evidence>
<keyword evidence="2" id="KW-0449">Lipoprotein</keyword>
<accession>A0ABR8XFQ9</accession>
<protein>
    <submittedName>
        <fullName evidence="2">Membrane lipoprotein lipid attachment site-containing protein</fullName>
    </submittedName>
</protein>
<dbReference type="Pfam" id="PF08139">
    <property type="entry name" value="LPAM_1"/>
    <property type="match status" value="1"/>
</dbReference>
<dbReference type="InterPro" id="IPR012640">
    <property type="entry name" value="Membr_lipoprot_lipid_attach_CS"/>
</dbReference>
<dbReference type="Proteomes" id="UP000640930">
    <property type="component" value="Unassembled WGS sequence"/>
</dbReference>
<evidence type="ECO:0000313" key="2">
    <source>
        <dbReference type="EMBL" id="MBD8028077.1"/>
    </source>
</evidence>
<gene>
    <name evidence="2" type="ORF">H9636_15615</name>
</gene>